<keyword evidence="1" id="KW-0812">Transmembrane</keyword>
<evidence type="ECO:0000256" key="1">
    <source>
        <dbReference type="SAM" id="Phobius"/>
    </source>
</evidence>
<feature type="transmembrane region" description="Helical" evidence="1">
    <location>
        <begin position="248"/>
        <end position="267"/>
    </location>
</feature>
<dbReference type="OrthoDB" id="387671at2157"/>
<accession>A0A0U3E7H2</accession>
<keyword evidence="1" id="KW-0472">Membrane</keyword>
<dbReference type="AlphaFoldDB" id="A0A0U3E7H2"/>
<dbReference type="Proteomes" id="UP000067738">
    <property type="component" value="Chromosome"/>
</dbReference>
<organism evidence="2 3">
    <name type="scientific">Methanobrevibacter millerae</name>
    <dbReference type="NCBI Taxonomy" id="230361"/>
    <lineage>
        <taxon>Archaea</taxon>
        <taxon>Methanobacteriati</taxon>
        <taxon>Methanobacteriota</taxon>
        <taxon>Methanomada group</taxon>
        <taxon>Methanobacteria</taxon>
        <taxon>Methanobacteriales</taxon>
        <taxon>Methanobacteriaceae</taxon>
        <taxon>Methanobrevibacter</taxon>
    </lineage>
</organism>
<keyword evidence="3" id="KW-1185">Reference proteome</keyword>
<dbReference type="GeneID" id="26736090"/>
<feature type="transmembrane region" description="Helical" evidence="1">
    <location>
        <begin position="116"/>
        <end position="136"/>
    </location>
</feature>
<feature type="transmembrane region" description="Helical" evidence="1">
    <location>
        <begin position="220"/>
        <end position="242"/>
    </location>
</feature>
<feature type="transmembrane region" description="Helical" evidence="1">
    <location>
        <begin position="157"/>
        <end position="175"/>
    </location>
</feature>
<name>A0A0U3E7H2_9EURY</name>
<dbReference type="RefSeq" id="WP_058739192.1">
    <property type="nucleotide sequence ID" value="NZ_CP011266.1"/>
</dbReference>
<feature type="transmembrane region" description="Helical" evidence="1">
    <location>
        <begin position="25"/>
        <end position="43"/>
    </location>
</feature>
<gene>
    <name evidence="2" type="ORF">sm9_1128</name>
</gene>
<sequence>MILKYFKFFTYDDFKNFSKRECWEYFILYTFLPLTPLYIFSIFHLSMFIIIFTIVLLLGTGAVGAVPFVVRKLNLRDFSMFHSGSPYEDGARVFIIFAPFIFSFFSFFGYYLNKLLLGMCFGLMFTIPFILIFFRFNTFNDISCKKNDEIVFGYHPGLYLSFDSILALIVFLIFYRVDLHYCTKVLLVLMTFIFQFISLFPDKINIYFPLDIQTKKGAIVFIGSLLLIFLLLINIFQINIVFNFDVYSILRLVFFVVLAVIVSKWYFNKKK</sequence>
<feature type="transmembrane region" description="Helical" evidence="1">
    <location>
        <begin position="181"/>
        <end position="200"/>
    </location>
</feature>
<protein>
    <submittedName>
        <fullName evidence="2">Uncharacterized protein</fullName>
    </submittedName>
</protein>
<dbReference type="KEGG" id="mmil:sm9_1128"/>
<feature type="transmembrane region" description="Helical" evidence="1">
    <location>
        <begin position="91"/>
        <end position="110"/>
    </location>
</feature>
<reference evidence="2 3" key="1">
    <citation type="submission" date="2015-04" db="EMBL/GenBank/DDBJ databases">
        <title>The complete genome sequence of the rumen methanogen Methanobrevibacter millerae SM9.</title>
        <authorList>
            <person name="Leahy S.C."/>
            <person name="Kelly W.J."/>
            <person name="Pacheco D.M."/>
            <person name="Li D."/>
            <person name="Altermann E."/>
            <person name="Attwood G.T."/>
        </authorList>
    </citation>
    <scope>NUCLEOTIDE SEQUENCE [LARGE SCALE GENOMIC DNA]</scope>
    <source>
        <strain evidence="2 3">SM9</strain>
    </source>
</reference>
<dbReference type="EMBL" id="CP011266">
    <property type="protein sequence ID" value="ALT68912.1"/>
    <property type="molecule type" value="Genomic_DNA"/>
</dbReference>
<evidence type="ECO:0000313" key="3">
    <source>
        <dbReference type="Proteomes" id="UP000067738"/>
    </source>
</evidence>
<keyword evidence="1" id="KW-1133">Transmembrane helix</keyword>
<proteinExistence type="predicted"/>
<dbReference type="PATRIC" id="fig|230361.4.peg.1164"/>
<evidence type="ECO:0000313" key="2">
    <source>
        <dbReference type="EMBL" id="ALT68912.1"/>
    </source>
</evidence>
<feature type="transmembrane region" description="Helical" evidence="1">
    <location>
        <begin position="49"/>
        <end position="70"/>
    </location>
</feature>